<dbReference type="Pfam" id="PF00082">
    <property type="entry name" value="Peptidase_S8"/>
    <property type="match status" value="1"/>
</dbReference>
<name>A0AAE2ZK42_9HYPH</name>
<feature type="active site" description="Charge relay system" evidence="5">
    <location>
        <position position="347"/>
    </location>
</feature>
<proteinExistence type="inferred from homology"/>
<sequence length="409" mass="42404">MTDYIVLRDKSLGRLNPGELESLRPTGGPGSFADRFGPSSHPVIEPEPEISVESLEPSDMRDLARDPTFRQKARPMPTKLIDTVGTSNAQPQGQTTWGVHAVGADDTDVDGAGVTVAVLDTGIDRDHIAFAGVNIIERDFTGTGDGDGNGHGTHCAGTIFGRNVDGLRIGVAPGVSTALIGKVLDDNGSGGSQMLFEAMQWAAIQESAHVISMSLGFDFPGLTNSLADQGWPVEIASSVALEAYRENLRMFDAIMDMIRAHSAFSGGSLVVAAAGNESRRQVHANFEVSVSVPAAAVGVVSVGAAGEGQNGLTIADFSNTNPLVCGPGVNVISAKANGGLVSFNGTSMATPHVAGVAALWWEKLQTLPIPVTSDTVRARILASSVTDPFAPGVDIPDRGAGLVSAPHLH</sequence>
<evidence type="ECO:0000256" key="6">
    <source>
        <dbReference type="RuleBase" id="RU003355"/>
    </source>
</evidence>
<protein>
    <submittedName>
        <fullName evidence="9">S8 family serine peptidase</fullName>
    </submittedName>
</protein>
<dbReference type="PANTHER" id="PTHR43399">
    <property type="entry name" value="SUBTILISIN-RELATED"/>
    <property type="match status" value="1"/>
</dbReference>
<dbReference type="CDD" id="cd07480">
    <property type="entry name" value="Peptidases_S8_12"/>
    <property type="match status" value="1"/>
</dbReference>
<dbReference type="PRINTS" id="PR00723">
    <property type="entry name" value="SUBTILISIN"/>
</dbReference>
<dbReference type="GO" id="GO:0004252">
    <property type="term" value="F:serine-type endopeptidase activity"/>
    <property type="evidence" value="ECO:0007669"/>
    <property type="project" value="UniProtKB-UniRule"/>
</dbReference>
<comment type="similarity">
    <text evidence="1 5 6">Belongs to the peptidase S8 family.</text>
</comment>
<dbReference type="InterPro" id="IPR051048">
    <property type="entry name" value="Peptidase_S8/S53_subtilisin"/>
</dbReference>
<feature type="active site" description="Charge relay system" evidence="5">
    <location>
        <position position="120"/>
    </location>
</feature>
<keyword evidence="2 5" id="KW-0645">Protease</keyword>
<dbReference type="PANTHER" id="PTHR43399:SF4">
    <property type="entry name" value="CELL WALL-ASSOCIATED PROTEASE"/>
    <property type="match status" value="1"/>
</dbReference>
<comment type="caution">
    <text evidence="9">The sequence shown here is derived from an EMBL/GenBank/DDBJ whole genome shotgun (WGS) entry which is preliminary data.</text>
</comment>
<dbReference type="RefSeq" id="WP_220228922.1">
    <property type="nucleotide sequence ID" value="NZ_JAICBX010000002.1"/>
</dbReference>
<feature type="active site" description="Charge relay system" evidence="5">
    <location>
        <position position="151"/>
    </location>
</feature>
<dbReference type="InterPro" id="IPR036852">
    <property type="entry name" value="Peptidase_S8/S53_dom_sf"/>
</dbReference>
<dbReference type="PROSITE" id="PS00138">
    <property type="entry name" value="SUBTILASE_SER"/>
    <property type="match status" value="1"/>
</dbReference>
<feature type="domain" description="Peptidase S8/S53" evidence="8">
    <location>
        <begin position="111"/>
        <end position="384"/>
    </location>
</feature>
<evidence type="ECO:0000256" key="1">
    <source>
        <dbReference type="ARBA" id="ARBA00011073"/>
    </source>
</evidence>
<evidence type="ECO:0000256" key="3">
    <source>
        <dbReference type="ARBA" id="ARBA00022801"/>
    </source>
</evidence>
<keyword evidence="10" id="KW-1185">Reference proteome</keyword>
<evidence type="ECO:0000259" key="8">
    <source>
        <dbReference type="Pfam" id="PF00082"/>
    </source>
</evidence>
<evidence type="ECO:0000313" key="10">
    <source>
        <dbReference type="Proteomes" id="UP001196509"/>
    </source>
</evidence>
<evidence type="ECO:0000256" key="5">
    <source>
        <dbReference type="PROSITE-ProRule" id="PRU01240"/>
    </source>
</evidence>
<dbReference type="Gene3D" id="3.40.50.200">
    <property type="entry name" value="Peptidase S8/S53 domain"/>
    <property type="match status" value="1"/>
</dbReference>
<dbReference type="AlphaFoldDB" id="A0AAE2ZK42"/>
<dbReference type="GO" id="GO:0006508">
    <property type="term" value="P:proteolysis"/>
    <property type="evidence" value="ECO:0007669"/>
    <property type="project" value="UniProtKB-KW"/>
</dbReference>
<dbReference type="EMBL" id="JAICBX010000002">
    <property type="protein sequence ID" value="MBW8638284.1"/>
    <property type="molecule type" value="Genomic_DNA"/>
</dbReference>
<dbReference type="InterPro" id="IPR023827">
    <property type="entry name" value="Peptidase_S8_Asp-AS"/>
</dbReference>
<keyword evidence="4 5" id="KW-0720">Serine protease</keyword>
<evidence type="ECO:0000256" key="2">
    <source>
        <dbReference type="ARBA" id="ARBA00022670"/>
    </source>
</evidence>
<feature type="region of interest" description="Disordered" evidence="7">
    <location>
        <begin position="17"/>
        <end position="44"/>
    </location>
</feature>
<organism evidence="9 10">
    <name type="scientific">Flavimaribacter sediminis</name>
    <dbReference type="NCBI Taxonomy" id="2865987"/>
    <lineage>
        <taxon>Bacteria</taxon>
        <taxon>Pseudomonadati</taxon>
        <taxon>Pseudomonadota</taxon>
        <taxon>Alphaproteobacteria</taxon>
        <taxon>Hyphomicrobiales</taxon>
        <taxon>Rhizobiaceae</taxon>
        <taxon>Flavimaribacter</taxon>
    </lineage>
</organism>
<dbReference type="Proteomes" id="UP001196509">
    <property type="component" value="Unassembled WGS sequence"/>
</dbReference>
<dbReference type="PROSITE" id="PS00136">
    <property type="entry name" value="SUBTILASE_ASP"/>
    <property type="match status" value="1"/>
</dbReference>
<dbReference type="PROSITE" id="PS51892">
    <property type="entry name" value="SUBTILASE"/>
    <property type="match status" value="1"/>
</dbReference>
<dbReference type="InterPro" id="IPR000209">
    <property type="entry name" value="Peptidase_S8/S53_dom"/>
</dbReference>
<accession>A0AAE2ZK42</accession>
<evidence type="ECO:0000256" key="7">
    <source>
        <dbReference type="SAM" id="MobiDB-lite"/>
    </source>
</evidence>
<dbReference type="InterPro" id="IPR015500">
    <property type="entry name" value="Peptidase_S8_subtilisin-rel"/>
</dbReference>
<keyword evidence="3 5" id="KW-0378">Hydrolase</keyword>
<dbReference type="InterPro" id="IPR023828">
    <property type="entry name" value="Peptidase_S8_Ser-AS"/>
</dbReference>
<evidence type="ECO:0000313" key="9">
    <source>
        <dbReference type="EMBL" id="MBW8638284.1"/>
    </source>
</evidence>
<evidence type="ECO:0000256" key="4">
    <source>
        <dbReference type="ARBA" id="ARBA00022825"/>
    </source>
</evidence>
<dbReference type="SUPFAM" id="SSF52743">
    <property type="entry name" value="Subtilisin-like"/>
    <property type="match status" value="1"/>
</dbReference>
<reference evidence="9" key="1">
    <citation type="submission" date="2021-08" db="EMBL/GenBank/DDBJ databases">
        <title>Hoeflea bacterium WL0058 sp. nov., isolated from the sediment.</title>
        <authorList>
            <person name="Wang L."/>
            <person name="Zhang D."/>
        </authorList>
    </citation>
    <scope>NUCLEOTIDE SEQUENCE</scope>
    <source>
        <strain evidence="9">WL0058</strain>
    </source>
</reference>
<gene>
    <name evidence="9" type="ORF">K1W69_13895</name>
</gene>